<dbReference type="Gene3D" id="3.40.50.620">
    <property type="entry name" value="HUPs"/>
    <property type="match status" value="1"/>
</dbReference>
<evidence type="ECO:0000313" key="6">
    <source>
        <dbReference type="Proteomes" id="UP001153292"/>
    </source>
</evidence>
<dbReference type="CDD" id="cd01991">
    <property type="entry name" value="Asn_synthase_B_C"/>
    <property type="match status" value="1"/>
</dbReference>
<keyword evidence="2" id="KW-0061">Asparagine biosynthesis</keyword>
<dbReference type="EMBL" id="OU963896">
    <property type="protein sequence ID" value="CAH0405005.1"/>
    <property type="molecule type" value="Genomic_DNA"/>
</dbReference>
<evidence type="ECO:0000256" key="3">
    <source>
        <dbReference type="ARBA" id="ARBA00022962"/>
    </source>
</evidence>
<reference evidence="5" key="1">
    <citation type="submission" date="2021-12" db="EMBL/GenBank/DDBJ databases">
        <authorList>
            <person name="King R."/>
        </authorList>
    </citation>
    <scope>NUCLEOTIDE SEQUENCE</scope>
</reference>
<dbReference type="Pfam" id="PF00733">
    <property type="entry name" value="Asn_synthase"/>
    <property type="match status" value="1"/>
</dbReference>
<dbReference type="Pfam" id="PF13537">
    <property type="entry name" value="GATase_7"/>
    <property type="match status" value="1"/>
</dbReference>
<evidence type="ECO:0000259" key="4">
    <source>
        <dbReference type="PROSITE" id="PS51278"/>
    </source>
</evidence>
<dbReference type="Gene3D" id="3.60.20.10">
    <property type="entry name" value="Glutamine Phosphoribosylpyrophosphate, subunit 1, domain 1"/>
    <property type="match status" value="1"/>
</dbReference>
<feature type="domain" description="Glutamine amidotransferase type-2" evidence="4">
    <location>
        <begin position="2"/>
        <end position="192"/>
    </location>
</feature>
<dbReference type="PANTHER" id="PTHR45937:SF1">
    <property type="entry name" value="ASPARAGINE SYNTHETASE DOMAIN-CONTAINING PROTEIN 1"/>
    <property type="match status" value="1"/>
</dbReference>
<dbReference type="PANTHER" id="PTHR45937">
    <property type="entry name" value="ASPARAGINE SYNTHETASE DOMAIN-CONTAINING PROTEIN 1"/>
    <property type="match status" value="1"/>
</dbReference>
<dbReference type="InterPro" id="IPR001962">
    <property type="entry name" value="Asn_synthase"/>
</dbReference>
<name>A0ABN8B8Z1_CHISP</name>
<proteinExistence type="predicted"/>
<dbReference type="SUPFAM" id="SSF52402">
    <property type="entry name" value="Adenine nucleotide alpha hydrolases-like"/>
    <property type="match status" value="1"/>
</dbReference>
<organism evidence="5 6">
    <name type="scientific">Chilo suppressalis</name>
    <name type="common">Asiatic rice borer moth</name>
    <dbReference type="NCBI Taxonomy" id="168631"/>
    <lineage>
        <taxon>Eukaryota</taxon>
        <taxon>Metazoa</taxon>
        <taxon>Ecdysozoa</taxon>
        <taxon>Arthropoda</taxon>
        <taxon>Hexapoda</taxon>
        <taxon>Insecta</taxon>
        <taxon>Pterygota</taxon>
        <taxon>Neoptera</taxon>
        <taxon>Endopterygota</taxon>
        <taxon>Lepidoptera</taxon>
        <taxon>Glossata</taxon>
        <taxon>Ditrysia</taxon>
        <taxon>Pyraloidea</taxon>
        <taxon>Crambidae</taxon>
        <taxon>Crambinae</taxon>
        <taxon>Chilo</taxon>
    </lineage>
</organism>
<protein>
    <recommendedName>
        <fullName evidence="4">Glutamine amidotransferase type-2 domain-containing protein</fullName>
    </recommendedName>
</protein>
<keyword evidence="3" id="KW-0315">Glutamine amidotransferase</keyword>
<keyword evidence="1" id="KW-0028">Amino-acid biosynthesis</keyword>
<dbReference type="InterPro" id="IPR029055">
    <property type="entry name" value="Ntn_hydrolases_N"/>
</dbReference>
<dbReference type="InterPro" id="IPR014729">
    <property type="entry name" value="Rossmann-like_a/b/a_fold"/>
</dbReference>
<gene>
    <name evidence="5" type="ORF">CHILSU_LOCUS8354</name>
</gene>
<dbReference type="InterPro" id="IPR017932">
    <property type="entry name" value="GATase_2_dom"/>
</dbReference>
<evidence type="ECO:0000313" key="5">
    <source>
        <dbReference type="EMBL" id="CAH0405005.1"/>
    </source>
</evidence>
<dbReference type="SUPFAM" id="SSF56235">
    <property type="entry name" value="N-terminal nucleophile aminohydrolases (Ntn hydrolases)"/>
    <property type="match status" value="1"/>
</dbReference>
<dbReference type="InterPro" id="IPR051857">
    <property type="entry name" value="Asn_synthetase_domain"/>
</dbReference>
<dbReference type="Proteomes" id="UP001153292">
    <property type="component" value="Chromosome 3"/>
</dbReference>
<evidence type="ECO:0000256" key="1">
    <source>
        <dbReference type="ARBA" id="ARBA00022605"/>
    </source>
</evidence>
<evidence type="ECO:0000256" key="2">
    <source>
        <dbReference type="ARBA" id="ARBA00022888"/>
    </source>
</evidence>
<keyword evidence="6" id="KW-1185">Reference proteome</keyword>
<accession>A0ABN8B8Z1</accession>
<dbReference type="PROSITE" id="PS51278">
    <property type="entry name" value="GATASE_TYPE_2"/>
    <property type="match status" value="1"/>
</dbReference>
<sequence>MCGILCEISRLESGILKDSQTLHCIHRRGPDGFKTVEVNLKAINLYFCGAVLWMQGSHPVLQPLENDKGILLYNGDIFDWNWDQEKNDTEIILGRFKTAVSIEEIVNEIKKLKGPFSLIYFNKSTNEIIFCRDIIGRNSLLFCNDGNSIKISSVLGRTYECIEIPATNIYILNLTTYKVQLYPWDNNMLEHEYKIDEWLQSVKLLQNLDNNFDLDCNLDLDFNYEDSVTTWIEITAQKTNDKIAIMNTLLNNTEIRKSVVKILDLLDKSVELRTKTQPMKCKNCLYSTNFCDHSSLGILFSGGLDCTILAYLVDKHLPKEQSIDLINVAFKKDKNTYDVPDRLTGKQSLEELKELCPHRNWIFKEINIPNDVLLENQEKVIADLIYPRQTILDESLGSAMWFAAQGNDGEIVSPCRVLILGSGADELFGGYTRHRNAFKRNGWIGLHKELLFDWKRISFRNLARDNRVISDHGRQPRMPYLDEDFTQHVLELKPWFKCFPSEDLGPGIGDKLFLRLTAFHLGLQKVAVLPKRALQFGSRIANKKEKVTVSFCLTISGDQNSMHFKNGCKSTKAGRQKFRNFT</sequence>